<proteinExistence type="predicted"/>
<dbReference type="EMBL" id="LMWV01000028">
    <property type="protein sequence ID" value="KUN61146.1"/>
    <property type="molecule type" value="Genomic_DNA"/>
</dbReference>
<name>A0A101RSW4_9ACTN</name>
<dbReference type="AlphaFoldDB" id="A0A101RSW4"/>
<evidence type="ECO:0000256" key="1">
    <source>
        <dbReference type="SAM" id="MobiDB-lite"/>
    </source>
</evidence>
<evidence type="ECO:0008006" key="4">
    <source>
        <dbReference type="Google" id="ProtNLM"/>
    </source>
</evidence>
<dbReference type="SUPFAM" id="SSF160631">
    <property type="entry name" value="SMI1/KNR4-like"/>
    <property type="match status" value="1"/>
</dbReference>
<dbReference type="RefSeq" id="WP_062243947.1">
    <property type="nucleotide sequence ID" value="NZ_JBIBHB010000013.1"/>
</dbReference>
<protein>
    <recommendedName>
        <fullName evidence="4">Knr4/Smi1-like domain-containing protein</fullName>
    </recommendedName>
</protein>
<evidence type="ECO:0000313" key="2">
    <source>
        <dbReference type="EMBL" id="KUN61146.1"/>
    </source>
</evidence>
<dbReference type="Proteomes" id="UP000054375">
    <property type="component" value="Unassembled WGS sequence"/>
</dbReference>
<organism evidence="2 3">
    <name type="scientific">Streptomyces griseorubiginosus</name>
    <dbReference type="NCBI Taxonomy" id="67304"/>
    <lineage>
        <taxon>Bacteria</taxon>
        <taxon>Bacillati</taxon>
        <taxon>Actinomycetota</taxon>
        <taxon>Actinomycetes</taxon>
        <taxon>Kitasatosporales</taxon>
        <taxon>Streptomycetaceae</taxon>
        <taxon>Streptomyces</taxon>
    </lineage>
</organism>
<comment type="caution">
    <text evidence="2">The sequence shown here is derived from an EMBL/GenBank/DDBJ whole genome shotgun (WGS) entry which is preliminary data.</text>
</comment>
<accession>A0A101RSW4</accession>
<gene>
    <name evidence="2" type="ORF">AQJ54_34000</name>
</gene>
<evidence type="ECO:0000313" key="3">
    <source>
        <dbReference type="Proteomes" id="UP000054375"/>
    </source>
</evidence>
<dbReference type="InterPro" id="IPR037883">
    <property type="entry name" value="Knr4/Smi1-like_sf"/>
</dbReference>
<sequence>MVIRLTELLQPPRTAPDPQPWRQTHLALGTELPGDFRDFVDTYGYGSLDGLIGVRAPAGGGEETELRTFHGSERFAPWPAEGSLLRWGTTQSGHDLHWRRTGESPDAWPVVVVGHRSGTAFELPYGMAEFVLRMLGDPADRPADIPGVAGHPHSRYLDTRTEEELDDAGEDPWEYLDDHWDAMEHARAESPAVTWIHGPDATVPTTRPCRG</sequence>
<feature type="region of interest" description="Disordered" evidence="1">
    <location>
        <begin position="147"/>
        <end position="169"/>
    </location>
</feature>
<reference evidence="2 3" key="1">
    <citation type="submission" date="2015-10" db="EMBL/GenBank/DDBJ databases">
        <title>Draft genome sequence of Streptomyces griseorubiginosus DSM 40469, type strain for the species Streptomyces griseorubiginosus.</title>
        <authorList>
            <person name="Ruckert C."/>
            <person name="Winkler A."/>
            <person name="Kalinowski J."/>
            <person name="Kampfer P."/>
            <person name="Glaeser S."/>
        </authorList>
    </citation>
    <scope>NUCLEOTIDE SEQUENCE [LARGE SCALE GENOMIC DNA]</scope>
    <source>
        <strain evidence="2 3">DSM 40469</strain>
    </source>
</reference>
<keyword evidence="3" id="KW-1185">Reference proteome</keyword>